<evidence type="ECO:0000256" key="1">
    <source>
        <dbReference type="ARBA" id="ARBA00004141"/>
    </source>
</evidence>
<sequence>MIKTKLTIVCPDNLSEIVMAQKKIWSNILMLFISHLAETNRASFDLPNAKVESVAGYNVEYAWDEDLIVHYLYKPMS</sequence>
<evidence type="ECO:0000256" key="4">
    <source>
        <dbReference type="ARBA" id="ARBA00022989"/>
    </source>
</evidence>
<dbReference type="Pfam" id="PF00146">
    <property type="entry name" value="NADHdh"/>
    <property type="match status" value="1"/>
</dbReference>
<keyword evidence="3 6" id="KW-0812">Transmembrane</keyword>
<dbReference type="GO" id="GO:0005886">
    <property type="term" value="C:plasma membrane"/>
    <property type="evidence" value="ECO:0007669"/>
    <property type="project" value="UniProtKB-SubCell"/>
</dbReference>
<keyword evidence="8" id="KW-1185">Reference proteome</keyword>
<dbReference type="EMBL" id="VOIH02000012">
    <property type="protein sequence ID" value="KAF3432569.1"/>
    <property type="molecule type" value="Genomic_DNA"/>
</dbReference>
<evidence type="ECO:0000256" key="3">
    <source>
        <dbReference type="ARBA" id="ARBA00022692"/>
    </source>
</evidence>
<gene>
    <name evidence="7" type="ORF">FNV43_RR27309</name>
</gene>
<evidence type="ECO:0000313" key="8">
    <source>
        <dbReference type="Proteomes" id="UP000796880"/>
    </source>
</evidence>
<reference evidence="7" key="1">
    <citation type="submission" date="2020-03" db="EMBL/GenBank/DDBJ databases">
        <title>A high-quality chromosome-level genome assembly of a woody plant with both climbing and erect habits, Rhamnella rubrinervis.</title>
        <authorList>
            <person name="Lu Z."/>
            <person name="Yang Y."/>
            <person name="Zhu X."/>
            <person name="Sun Y."/>
        </authorList>
    </citation>
    <scope>NUCLEOTIDE SEQUENCE</scope>
    <source>
        <strain evidence="7">BYM</strain>
        <tissue evidence="7">Leaf</tissue>
    </source>
</reference>
<organism evidence="7 8">
    <name type="scientific">Rhamnella rubrinervis</name>
    <dbReference type="NCBI Taxonomy" id="2594499"/>
    <lineage>
        <taxon>Eukaryota</taxon>
        <taxon>Viridiplantae</taxon>
        <taxon>Streptophyta</taxon>
        <taxon>Embryophyta</taxon>
        <taxon>Tracheophyta</taxon>
        <taxon>Spermatophyta</taxon>
        <taxon>Magnoliopsida</taxon>
        <taxon>eudicotyledons</taxon>
        <taxon>Gunneridae</taxon>
        <taxon>Pentapetalae</taxon>
        <taxon>rosids</taxon>
        <taxon>fabids</taxon>
        <taxon>Rosales</taxon>
        <taxon>Rhamnaceae</taxon>
        <taxon>rhamnoid group</taxon>
        <taxon>Rhamneae</taxon>
        <taxon>Rhamnella</taxon>
    </lineage>
</organism>
<evidence type="ECO:0000313" key="7">
    <source>
        <dbReference type="EMBL" id="KAF3432569.1"/>
    </source>
</evidence>
<dbReference type="InterPro" id="IPR001694">
    <property type="entry name" value="NADH_UbQ_OxRdtase_su1/FPO"/>
</dbReference>
<dbReference type="PANTHER" id="PTHR11432:SF3">
    <property type="entry name" value="NADH-UBIQUINONE OXIDOREDUCTASE CHAIN 1"/>
    <property type="match status" value="1"/>
</dbReference>
<dbReference type="OrthoDB" id="1158715at2759"/>
<dbReference type="AlphaFoldDB" id="A0A8K0DQT2"/>
<evidence type="ECO:0000256" key="2">
    <source>
        <dbReference type="ARBA" id="ARBA00010535"/>
    </source>
</evidence>
<protein>
    <submittedName>
        <fullName evidence="7">Uncharacterized protein</fullName>
    </submittedName>
</protein>
<keyword evidence="6" id="KW-0520">NAD</keyword>
<keyword evidence="5" id="KW-0472">Membrane</keyword>
<dbReference type="GO" id="GO:0003954">
    <property type="term" value="F:NADH dehydrogenase activity"/>
    <property type="evidence" value="ECO:0007669"/>
    <property type="project" value="TreeGrafter"/>
</dbReference>
<dbReference type="Proteomes" id="UP000796880">
    <property type="component" value="Unassembled WGS sequence"/>
</dbReference>
<accession>A0A8K0DQT2</accession>
<evidence type="ECO:0000256" key="6">
    <source>
        <dbReference type="RuleBase" id="RU000471"/>
    </source>
</evidence>
<comment type="similarity">
    <text evidence="2 6">Belongs to the complex I subunit 1 family.</text>
</comment>
<dbReference type="GO" id="GO:0009060">
    <property type="term" value="P:aerobic respiration"/>
    <property type="evidence" value="ECO:0007669"/>
    <property type="project" value="TreeGrafter"/>
</dbReference>
<keyword evidence="4" id="KW-1133">Transmembrane helix</keyword>
<comment type="caution">
    <text evidence="7">The sequence shown here is derived from an EMBL/GenBank/DDBJ whole genome shotgun (WGS) entry which is preliminary data.</text>
</comment>
<comment type="subcellular location">
    <subcellularLocation>
        <location evidence="6">Cell membrane</location>
        <topology evidence="6">Multi-pass membrane protein</topology>
    </subcellularLocation>
    <subcellularLocation>
        <location evidence="1">Membrane</location>
        <topology evidence="1">Multi-pass membrane protein</topology>
    </subcellularLocation>
</comment>
<evidence type="ECO:0000256" key="5">
    <source>
        <dbReference type="ARBA" id="ARBA00023136"/>
    </source>
</evidence>
<dbReference type="PANTHER" id="PTHR11432">
    <property type="entry name" value="NADH DEHYDROGENASE SUBUNIT 1"/>
    <property type="match status" value="1"/>
</dbReference>
<proteinExistence type="inferred from homology"/>
<name>A0A8K0DQT2_9ROSA</name>